<dbReference type="EMBL" id="PPUQ01000041">
    <property type="protein sequence ID" value="RDC33123.1"/>
    <property type="molecule type" value="Genomic_DNA"/>
</dbReference>
<accession>A0A369MVV9</accession>
<comment type="caution">
    <text evidence="1">The sequence shown here is derived from an EMBL/GenBank/DDBJ whole genome shotgun (WGS) entry which is preliminary data.</text>
</comment>
<dbReference type="EMBL" id="PPTY01000056">
    <property type="protein sequence ID" value="RDB80658.1"/>
    <property type="molecule type" value="Genomic_DNA"/>
</dbReference>
<evidence type="ECO:0000313" key="2">
    <source>
        <dbReference type="EMBL" id="RDC33123.1"/>
    </source>
</evidence>
<gene>
    <name evidence="2" type="ORF">C1853_16045</name>
    <name evidence="1" type="ORF">C1871_15285</name>
</gene>
<dbReference type="Pfam" id="PF14305">
    <property type="entry name" value="ATPgrasp_TupA"/>
    <property type="match status" value="1"/>
</dbReference>
<protein>
    <recommendedName>
        <fullName evidence="5">Glycosyl transferase</fullName>
    </recommendedName>
</protein>
<dbReference type="Proteomes" id="UP000253915">
    <property type="component" value="Unassembled WGS sequence"/>
</dbReference>
<dbReference type="InterPro" id="IPR029465">
    <property type="entry name" value="ATPgrasp_TupA"/>
</dbReference>
<evidence type="ECO:0000313" key="3">
    <source>
        <dbReference type="Proteomes" id="UP000253857"/>
    </source>
</evidence>
<evidence type="ECO:0000313" key="1">
    <source>
        <dbReference type="EMBL" id="RDB80658.1"/>
    </source>
</evidence>
<dbReference type="AlphaFoldDB" id="A0A369MVV9"/>
<evidence type="ECO:0000313" key="4">
    <source>
        <dbReference type="Proteomes" id="UP000253915"/>
    </source>
</evidence>
<dbReference type="Proteomes" id="UP000253857">
    <property type="component" value="Unassembled WGS sequence"/>
</dbReference>
<proteinExistence type="predicted"/>
<dbReference type="SUPFAM" id="SSF56059">
    <property type="entry name" value="Glutathione synthetase ATP-binding domain-like"/>
    <property type="match status" value="1"/>
</dbReference>
<evidence type="ECO:0008006" key="5">
    <source>
        <dbReference type="Google" id="ProtNLM"/>
    </source>
</evidence>
<reference evidence="3 4" key="1">
    <citation type="journal article" date="2018" name="Elife">
        <title>Discovery and characterization of a prevalent human gut bacterial enzyme sufficient for the inactivation of a family of plant toxins.</title>
        <authorList>
            <person name="Koppel N."/>
            <person name="Bisanz J.E."/>
            <person name="Pandelia M.E."/>
            <person name="Turnbaugh P.J."/>
            <person name="Balskus E.P."/>
        </authorList>
    </citation>
    <scope>NUCLEOTIDE SEQUENCE [LARGE SCALE GENOMIC DNA]</scope>
    <source>
        <strain evidence="2 4">16A</strain>
        <strain evidence="1 3">FAA1-1-60AUCSF</strain>
    </source>
</reference>
<sequence length="331" mass="39341">MRSTDLVSNLGICRVCSYRYCIAFQKRGRMARVMTLKGFIKMLFPRSMQVRYTYLKYQGRLLRLSNPELYTDKMIWLQSFYNVHRKDLMQRCYDKYRAREYFSEKLDSNRYTPKLLGVYESAQEIPFESLPEKCILKVSQSSGSNLVLRERVEDLKRQQEIRNKFSFWLHEARKKKHIFEDYVYDGNAIILAEELLETADGKVPDDYRVFCFNGEPAFICHDIESTDEMGNKLHEYYRNTYTTTWEFISVDMGRKRKPEAIVEKPPMLDEMLMIAKKLSQDFPFVRVDTYVVKDKVYVGELTWLPQGGTGKIEPFEYEELYGNLLKLPELK</sequence>
<organism evidence="1 3">
    <name type="scientific">Eggerthella lenta</name>
    <name type="common">Eubacterium lentum</name>
    <dbReference type="NCBI Taxonomy" id="84112"/>
    <lineage>
        <taxon>Bacteria</taxon>
        <taxon>Bacillati</taxon>
        <taxon>Actinomycetota</taxon>
        <taxon>Coriobacteriia</taxon>
        <taxon>Eggerthellales</taxon>
        <taxon>Eggerthellaceae</taxon>
        <taxon>Eggerthella</taxon>
    </lineage>
</organism>
<name>A0A369MVV9_EGGLN</name>